<reference evidence="2 3" key="1">
    <citation type="submission" date="2016-04" db="EMBL/GenBank/DDBJ databases">
        <title>Draft genome sequence of Aeribacillus pallidus 8m3 from petroleum reservoir.</title>
        <authorList>
            <person name="Poltaraus A.B."/>
            <person name="Nazina T.N."/>
            <person name="Tourova T.P."/>
            <person name="Malakho S.M."/>
            <person name="Korshunova A.V."/>
            <person name="Sokolova D.S."/>
        </authorList>
    </citation>
    <scope>NUCLEOTIDE SEQUENCE [LARGE SCALE GENOMIC DNA]</scope>
    <source>
        <strain evidence="2 3">8m3</strain>
    </source>
</reference>
<comment type="caution">
    <text evidence="2">The sequence shown here is derived from an EMBL/GenBank/DDBJ whole genome shotgun (WGS) entry which is preliminary data.</text>
</comment>
<accession>A0A165Y712</accession>
<dbReference type="AlphaFoldDB" id="A0A165Y712"/>
<dbReference type="RefSeq" id="WP_063387495.1">
    <property type="nucleotide sequence ID" value="NZ_LWBR01000014.1"/>
</dbReference>
<evidence type="ECO:0000313" key="2">
    <source>
        <dbReference type="EMBL" id="KZN96791.1"/>
    </source>
</evidence>
<gene>
    <name evidence="2" type="ORF">AZI98_06620</name>
</gene>
<evidence type="ECO:0000256" key="1">
    <source>
        <dbReference type="HAMAP-Rule" id="MF_01861"/>
    </source>
</evidence>
<name>A0A165Y712_9BACI</name>
<comment type="similarity">
    <text evidence="1">Belongs to the UPF0738 family.</text>
</comment>
<evidence type="ECO:0000313" key="3">
    <source>
        <dbReference type="Proteomes" id="UP000076476"/>
    </source>
</evidence>
<dbReference type="EMBL" id="LWBR01000014">
    <property type="protein sequence ID" value="KZN96791.1"/>
    <property type="molecule type" value="Genomic_DNA"/>
</dbReference>
<proteinExistence type="inferred from homology"/>
<dbReference type="Pfam" id="PF19785">
    <property type="entry name" value="UPF0738"/>
    <property type="match status" value="1"/>
</dbReference>
<dbReference type="STRING" id="33936.AZI98_06620"/>
<dbReference type="Proteomes" id="UP000076476">
    <property type="component" value="Unassembled WGS sequence"/>
</dbReference>
<dbReference type="OrthoDB" id="2966478at2"/>
<dbReference type="HAMAP" id="MF_01861">
    <property type="entry name" value="UPF0738"/>
    <property type="match status" value="1"/>
</dbReference>
<sequence length="122" mass="14087">MKKRIKVLAVSKTEGKLLLETEHVHDAGNLAAKGQMLVDSDQFSFIYILDNGEDFFYIDLSSDIWPHLKEAKNEELPVYAKVGEKEILLTQFHEELEFLLENIKGNANYGEEMEKMVESVFY</sequence>
<dbReference type="InterPro" id="IPR020908">
    <property type="entry name" value="UPF0738"/>
</dbReference>
<organism evidence="2 3">
    <name type="scientific">Aeribacillus pallidus</name>
    <dbReference type="NCBI Taxonomy" id="33936"/>
    <lineage>
        <taxon>Bacteria</taxon>
        <taxon>Bacillati</taxon>
        <taxon>Bacillota</taxon>
        <taxon>Bacilli</taxon>
        <taxon>Bacillales</taxon>
        <taxon>Bacillaceae</taxon>
        <taxon>Aeribacillus</taxon>
    </lineage>
</organism>
<keyword evidence="3" id="KW-1185">Reference proteome</keyword>
<protein>
    <recommendedName>
        <fullName evidence="1">UPF0738 protein AZI98_06620</fullName>
    </recommendedName>
</protein>